<evidence type="ECO:0000256" key="1">
    <source>
        <dbReference type="ARBA" id="ARBA00004964"/>
    </source>
</evidence>
<dbReference type="InterPro" id="IPR011009">
    <property type="entry name" value="Kinase-like_dom_sf"/>
</dbReference>
<feature type="domain" description="Maltokinase N-terminal cap" evidence="15">
    <location>
        <begin position="8"/>
        <end position="88"/>
    </location>
</feature>
<comment type="pathway">
    <text evidence="1">Glycan biosynthesis; glycogen biosynthesis.</text>
</comment>
<keyword evidence="6" id="KW-0321">Glycogen metabolism</keyword>
<evidence type="ECO:0000256" key="5">
    <source>
        <dbReference type="ARBA" id="ARBA00013882"/>
    </source>
</evidence>
<dbReference type="EMBL" id="JTLZ01000012">
    <property type="protein sequence ID" value="KHO20134.1"/>
    <property type="molecule type" value="Genomic_DNA"/>
</dbReference>
<evidence type="ECO:0000256" key="10">
    <source>
        <dbReference type="ARBA" id="ARBA00022840"/>
    </source>
</evidence>
<keyword evidence="7" id="KW-0808">Transferase</keyword>
<dbReference type="Proteomes" id="UP000031004">
    <property type="component" value="Unassembled WGS sequence"/>
</dbReference>
<evidence type="ECO:0000313" key="17">
    <source>
        <dbReference type="Proteomes" id="UP000031004"/>
    </source>
</evidence>
<evidence type="ECO:0000256" key="9">
    <source>
        <dbReference type="ARBA" id="ARBA00022777"/>
    </source>
</evidence>
<dbReference type="Gene3D" id="3.90.1200.10">
    <property type="match status" value="1"/>
</dbReference>
<sequence length="440" mass="48181">MSVEFGDWLSQQRWYAGRGRELTAATPGLVVSLGDDLDLILLKVSYADGATERYQVPVKWDADPLDEFSSVATIGSGDGRTAYDALYDQGAARYLLETIDRSATVGELRCSKEPGATLPLDAPPRVSSAEQSNTSVVFGQDAVLKVFRRITPGVNPDIELNRVLARAANPHVAALLGSMEIDWDGETFALGMVTEFAANSAEGWDMATASTRDLFAEGDLYADEVGGDFAAESYRLGEAVASVHACLAEELGTERVPFPAELMSTRLATAAEVVPELRQHVSLIEDRYRKLADEQVSVQRIHGDLHLGQVLRTPEHWLLIDFEGEPGQPLQLRRSPDSPMRDVAGMVRSFEYAAYARLVELATEDDRARQLAARAREWADRNSTAFCEGYAAVADADPREHGALLAAYELDKAVYEVAYEARYRPSWLPIPLGSVARLLG</sequence>
<evidence type="ECO:0000256" key="11">
    <source>
        <dbReference type="ARBA" id="ARBA00023056"/>
    </source>
</evidence>
<protein>
    <recommendedName>
        <fullName evidence="5">Maltokinase</fullName>
        <ecNumber evidence="4">2.7.1.175</ecNumber>
    </recommendedName>
    <alternativeName>
        <fullName evidence="13">Maltose-1-phosphate synthase</fullName>
    </alternativeName>
</protein>
<evidence type="ECO:0000313" key="16">
    <source>
        <dbReference type="EMBL" id="KHO20134.1"/>
    </source>
</evidence>
<proteinExistence type="inferred from homology"/>
<reference evidence="16 17" key="1">
    <citation type="submission" date="2014-11" db="EMBL/GenBank/DDBJ databases">
        <title>Mycobacterium setense Manresensis Genome.</title>
        <authorList>
            <person name="Rech G."/>
            <person name="Sumoy L."/>
        </authorList>
    </citation>
    <scope>NUCLEOTIDE SEQUENCE [LARGE SCALE GENOMIC DNA]</scope>
    <source>
        <strain evidence="16 17">Manresensis</strain>
    </source>
</reference>
<evidence type="ECO:0000256" key="14">
    <source>
        <dbReference type="ARBA" id="ARBA00049067"/>
    </source>
</evidence>
<dbReference type="RefSeq" id="WP_039326375.1">
    <property type="nucleotide sequence ID" value="NZ_JTLZ01000012.1"/>
</dbReference>
<comment type="subunit">
    <text evidence="3">Monomer.</text>
</comment>
<dbReference type="Pfam" id="PF18085">
    <property type="entry name" value="Mak_N_cap"/>
    <property type="match status" value="1"/>
</dbReference>
<evidence type="ECO:0000256" key="8">
    <source>
        <dbReference type="ARBA" id="ARBA00022741"/>
    </source>
</evidence>
<gene>
    <name evidence="16" type="ORF">QQ44_26535</name>
</gene>
<keyword evidence="17" id="KW-1185">Reference proteome</keyword>
<accession>A0ABR4YNG9</accession>
<comment type="similarity">
    <text evidence="2">Belongs to the aminoglycoside phosphotransferase family.</text>
</comment>
<evidence type="ECO:0000259" key="15">
    <source>
        <dbReference type="Pfam" id="PF18085"/>
    </source>
</evidence>
<keyword evidence="12" id="KW-0119">Carbohydrate metabolism</keyword>
<organism evidence="16 17">
    <name type="scientific">Mycolicibacterium setense</name>
    <dbReference type="NCBI Taxonomy" id="431269"/>
    <lineage>
        <taxon>Bacteria</taxon>
        <taxon>Bacillati</taxon>
        <taxon>Actinomycetota</taxon>
        <taxon>Actinomycetes</taxon>
        <taxon>Mycobacteriales</taxon>
        <taxon>Mycobacteriaceae</taxon>
        <taxon>Mycolicibacterium</taxon>
    </lineage>
</organism>
<evidence type="ECO:0000256" key="12">
    <source>
        <dbReference type="ARBA" id="ARBA00023277"/>
    </source>
</evidence>
<keyword evidence="9" id="KW-0418">Kinase</keyword>
<evidence type="ECO:0000256" key="4">
    <source>
        <dbReference type="ARBA" id="ARBA00011962"/>
    </source>
</evidence>
<evidence type="ECO:0000256" key="7">
    <source>
        <dbReference type="ARBA" id="ARBA00022679"/>
    </source>
</evidence>
<dbReference type="EC" id="2.7.1.175" evidence="4"/>
<dbReference type="InterPro" id="IPR040999">
    <property type="entry name" value="Mak_N_cap"/>
</dbReference>
<evidence type="ECO:0000256" key="6">
    <source>
        <dbReference type="ARBA" id="ARBA00022600"/>
    </source>
</evidence>
<comment type="caution">
    <text evidence="16">The sequence shown here is derived from an EMBL/GenBank/DDBJ whole genome shotgun (WGS) entry which is preliminary data.</text>
</comment>
<name>A0ABR4YNG9_9MYCO</name>
<keyword evidence="8" id="KW-0547">Nucleotide-binding</keyword>
<evidence type="ECO:0000256" key="13">
    <source>
        <dbReference type="ARBA" id="ARBA00031251"/>
    </source>
</evidence>
<dbReference type="SUPFAM" id="SSF56112">
    <property type="entry name" value="Protein kinase-like (PK-like)"/>
    <property type="match status" value="1"/>
</dbReference>
<evidence type="ECO:0000256" key="2">
    <source>
        <dbReference type="ARBA" id="ARBA00006219"/>
    </source>
</evidence>
<evidence type="ECO:0000256" key="3">
    <source>
        <dbReference type="ARBA" id="ARBA00011245"/>
    </source>
</evidence>
<keyword evidence="10" id="KW-0067">ATP-binding</keyword>
<keyword evidence="11" id="KW-0320">Glycogen biosynthesis</keyword>
<comment type="catalytic activity">
    <reaction evidence="14">
        <text>D-maltose + ATP = alpha-maltose 1-phosphate + ADP + H(+)</text>
        <dbReference type="Rhea" id="RHEA:31915"/>
        <dbReference type="ChEBI" id="CHEBI:15378"/>
        <dbReference type="ChEBI" id="CHEBI:17306"/>
        <dbReference type="ChEBI" id="CHEBI:30616"/>
        <dbReference type="ChEBI" id="CHEBI:63576"/>
        <dbReference type="ChEBI" id="CHEBI:456216"/>
        <dbReference type="EC" id="2.7.1.175"/>
    </reaction>
</comment>